<evidence type="ECO:0000313" key="2">
    <source>
        <dbReference type="Proteomes" id="UP001347146"/>
    </source>
</evidence>
<proteinExistence type="predicted"/>
<dbReference type="Proteomes" id="UP001347146">
    <property type="component" value="Unassembled WGS sequence"/>
</dbReference>
<gene>
    <name evidence="1" type="ORF">VZC37_22935</name>
</gene>
<organism evidence="1 2">
    <name type="scientific">Gordonia sesuvii</name>
    <dbReference type="NCBI Taxonomy" id="3116777"/>
    <lineage>
        <taxon>Bacteria</taxon>
        <taxon>Bacillati</taxon>
        <taxon>Actinomycetota</taxon>
        <taxon>Actinomycetes</taxon>
        <taxon>Mycobacteriales</taxon>
        <taxon>Gordoniaceae</taxon>
        <taxon>Gordonia</taxon>
    </lineage>
</organism>
<comment type="caution">
    <text evidence="1">The sequence shown here is derived from an EMBL/GenBank/DDBJ whole genome shotgun (WGS) entry which is preliminary data.</text>
</comment>
<dbReference type="RefSeq" id="WP_330436163.1">
    <property type="nucleotide sequence ID" value="NZ_JAZDUF010000009.1"/>
</dbReference>
<name>A0ABU7MJB4_9ACTN</name>
<reference evidence="1 2" key="1">
    <citation type="submission" date="2024-01" db="EMBL/GenBank/DDBJ databases">
        <title>Draft genome sequence of Gordonia sp. LSe1-13.</title>
        <authorList>
            <person name="Suphannarot A."/>
            <person name="Mingma R."/>
        </authorList>
    </citation>
    <scope>NUCLEOTIDE SEQUENCE [LARGE SCALE GENOMIC DNA]</scope>
    <source>
        <strain evidence="1 2">LSe1-13</strain>
    </source>
</reference>
<keyword evidence="2" id="KW-1185">Reference proteome</keyword>
<sequence>MMDDDSLPPWLRPPEELWAESPTGSTYFATLDDFERRVRSALARDGLSPHHEVFGKLDTPAPGDYDHWPWSHRWYVTVLDVEARVIAVFVEDFGGGVLRLPEARWPVGVIAAVADDLMTPESMADTPGTTMTESAFTRLAQQAWSAARPDTDTTVSEPVPVPIERAGVVPYWLWACLVHDSGRLMAIVEDGAGGVLIMPAREVADRHPYRGPTE</sequence>
<accession>A0ABU7MJB4</accession>
<protein>
    <submittedName>
        <fullName evidence="1">Uncharacterized protein</fullName>
    </submittedName>
</protein>
<evidence type="ECO:0000313" key="1">
    <source>
        <dbReference type="EMBL" id="MEE3853211.1"/>
    </source>
</evidence>
<dbReference type="EMBL" id="JAZDUF010000009">
    <property type="protein sequence ID" value="MEE3853211.1"/>
    <property type="molecule type" value="Genomic_DNA"/>
</dbReference>